<reference evidence="2 3" key="1">
    <citation type="submission" date="2024-11" db="EMBL/GenBank/DDBJ databases">
        <title>Chromosome-level genome assembly of the freshwater bivalve Anodonta woodiana.</title>
        <authorList>
            <person name="Chen X."/>
        </authorList>
    </citation>
    <scope>NUCLEOTIDE SEQUENCE [LARGE SCALE GENOMIC DNA]</scope>
    <source>
        <strain evidence="2">MN2024</strain>
        <tissue evidence="2">Gills</tissue>
    </source>
</reference>
<feature type="compositionally biased region" description="Basic residues" evidence="1">
    <location>
        <begin position="160"/>
        <end position="174"/>
    </location>
</feature>
<feature type="compositionally biased region" description="Basic and acidic residues" evidence="1">
    <location>
        <begin position="139"/>
        <end position="159"/>
    </location>
</feature>
<feature type="region of interest" description="Disordered" evidence="1">
    <location>
        <begin position="136"/>
        <end position="174"/>
    </location>
</feature>
<proteinExistence type="predicted"/>
<name>A0ABD3VF33_SINWO</name>
<dbReference type="PANTHER" id="PTHR13582">
    <property type="entry name" value="M-PHASE PHOSPHOPROTEIN 6"/>
    <property type="match status" value="1"/>
</dbReference>
<evidence type="ECO:0000313" key="2">
    <source>
        <dbReference type="EMBL" id="KAL3859120.1"/>
    </source>
</evidence>
<evidence type="ECO:0008006" key="4">
    <source>
        <dbReference type="Google" id="ProtNLM"/>
    </source>
</evidence>
<comment type="caution">
    <text evidence="2">The sequence shown here is derived from an EMBL/GenBank/DDBJ whole genome shotgun (WGS) entry which is preliminary data.</text>
</comment>
<dbReference type="Pfam" id="PF10175">
    <property type="entry name" value="MPP6"/>
    <property type="match status" value="1"/>
</dbReference>
<dbReference type="AlphaFoldDB" id="A0ABD3VF33"/>
<accession>A0ABD3VF33</accession>
<protein>
    <recommendedName>
        <fullName evidence="4">M-phase phosphoprotein 6</fullName>
    </recommendedName>
</protein>
<dbReference type="EMBL" id="JBJQND010000012">
    <property type="protein sequence ID" value="KAL3859120.1"/>
    <property type="molecule type" value="Genomic_DNA"/>
</dbReference>
<sequence>MADCSSKSKLSKNVLQMKFMQRSVLRMEKEENEEEAQKMIDEEHWVLALHQGEKQHRQSQYLVEPSYVRCEDLLFGRMSFKGCNPEIEKLMKSQMQELELEEASRKESEIGVDDIEMAERYESLIGTVAKKFAKKRQRRQEDEVHVESTSKDSSEEKEKIKKKKKKKFMKPSDD</sequence>
<dbReference type="InterPro" id="IPR019324">
    <property type="entry name" value="MPP6"/>
</dbReference>
<evidence type="ECO:0000313" key="3">
    <source>
        <dbReference type="Proteomes" id="UP001634394"/>
    </source>
</evidence>
<dbReference type="Proteomes" id="UP001634394">
    <property type="component" value="Unassembled WGS sequence"/>
</dbReference>
<keyword evidence="3" id="KW-1185">Reference proteome</keyword>
<gene>
    <name evidence="2" type="ORF">ACJMK2_009352</name>
</gene>
<organism evidence="2 3">
    <name type="scientific">Sinanodonta woodiana</name>
    <name type="common">Chinese pond mussel</name>
    <name type="synonym">Anodonta woodiana</name>
    <dbReference type="NCBI Taxonomy" id="1069815"/>
    <lineage>
        <taxon>Eukaryota</taxon>
        <taxon>Metazoa</taxon>
        <taxon>Spiralia</taxon>
        <taxon>Lophotrochozoa</taxon>
        <taxon>Mollusca</taxon>
        <taxon>Bivalvia</taxon>
        <taxon>Autobranchia</taxon>
        <taxon>Heteroconchia</taxon>
        <taxon>Palaeoheterodonta</taxon>
        <taxon>Unionida</taxon>
        <taxon>Unionoidea</taxon>
        <taxon>Unionidae</taxon>
        <taxon>Unioninae</taxon>
        <taxon>Sinanodonta</taxon>
    </lineage>
</organism>
<evidence type="ECO:0000256" key="1">
    <source>
        <dbReference type="SAM" id="MobiDB-lite"/>
    </source>
</evidence>
<dbReference type="PANTHER" id="PTHR13582:SF0">
    <property type="entry name" value="M-PHASE PHOSPHOPROTEIN 6"/>
    <property type="match status" value="1"/>
</dbReference>